<feature type="compositionally biased region" description="Basic and acidic residues" evidence="8">
    <location>
        <begin position="861"/>
        <end position="880"/>
    </location>
</feature>
<dbReference type="InterPro" id="IPR003601">
    <property type="entry name" value="Topo_IA_2"/>
</dbReference>
<dbReference type="GO" id="GO:0003677">
    <property type="term" value="F:DNA binding"/>
    <property type="evidence" value="ECO:0007669"/>
    <property type="project" value="UniProtKB-KW"/>
</dbReference>
<evidence type="ECO:0000313" key="12">
    <source>
        <dbReference type="Proteomes" id="UP000008909"/>
    </source>
</evidence>
<dbReference type="GO" id="GO:0006265">
    <property type="term" value="P:DNA topological change"/>
    <property type="evidence" value="ECO:0007669"/>
    <property type="project" value="InterPro"/>
</dbReference>
<dbReference type="FunFam" id="1.10.290.10:FF:000001">
    <property type="entry name" value="DNA topoisomerase"/>
    <property type="match status" value="1"/>
</dbReference>
<evidence type="ECO:0000256" key="4">
    <source>
        <dbReference type="ARBA" id="ARBA00023029"/>
    </source>
</evidence>
<sequence length="887" mass="100008">MQAKNSDTLILWLDCDKEGENICFEVIDCVYSVMIHPKRIFRAHFSAITDEELSNALRNLRQPNKNESLSVDARQELDLRIGCAFTRFQTKFFQGKYGNLNSNLVSFGPCQTPTLGFCVKRHDRIQSFKPESFWRIKASLSVKGGATMDLVWTRDRLFDKEAAMVFLTKVKSCCTAEVMQVTTKEKVKPRPQGLNTVEMLRVASACLGIGPHAAMAVAERLYTSGYINYPRTETTTYPSTFDLRGLVQQQAKHPQWGDVARDLLASGLTPPRKGHDAGDHPPIAPMRMATPGELGHDAARLYEFIAQHFLATVMPDCRYESTQVTLSIGDGELFTLTGIRVLEPGFTRILTRQALTDQTLPDEILVRGAKIPLAGEPTLVEGQTGPPDYLTEAELITAMERHGIGTDASIPTHIENIVQRAYVQLLPGRRLQPTPLGIVLVHGYQAIDPELVLPHMRRAVEEQLNHIANGRAQFEQVLQFVVAIFAAKYRYFIEHILAMDQLFEVSFSSLSESGKPLSRFRLRTSGDAEAVAAGYAGVGKSLVHKAEATQQQYSAEHDRHRIREDDGVRDLTKQPHFKAGQSKRLWNELFKVLDSSDVVLYVLDARDPMGTRSSYIEKYLKTEKPHKHFIFVINKVDLVPVWIRVRVEYLQQPDLYIRDVLDRVRPEYLRVRYRLPQETPATDGEPAADSSNPSWLTDTELFLELVSRQTGKLLKGGEPDLMTTAKRVLNDFQRGKLPYFVKPPPEPEEDKKDLEGEVIEEMVKDLAEDLDEGDEGDFTPGIKPLNSSLAAAIESGLVEDVDMDAVSTDDDELVHDLNDGEDPESIPAKESQNTVEALSGKQKRRLQRALKRQQGRAGRHFYKELREHRSPKGVKSEMRSRTQKNRP</sequence>
<keyword evidence="5 7" id="KW-0238">DNA-binding</keyword>
<evidence type="ECO:0000256" key="1">
    <source>
        <dbReference type="ARBA" id="ARBA00000213"/>
    </source>
</evidence>
<dbReference type="InterPro" id="IPR013825">
    <property type="entry name" value="Topo_IA_cen_sub2"/>
</dbReference>
<dbReference type="PROSITE" id="PS52039">
    <property type="entry name" value="TOPO_IA_2"/>
    <property type="match status" value="1"/>
</dbReference>
<dbReference type="Gene3D" id="1.10.290.10">
    <property type="entry name" value="Topoisomerase I, domain 4"/>
    <property type="match status" value="1"/>
</dbReference>
<dbReference type="GO" id="GO:0003917">
    <property type="term" value="F:DNA topoisomerase type I (single strand cut, ATP-independent) activity"/>
    <property type="evidence" value="ECO:0007669"/>
    <property type="project" value="UniProtKB-EC"/>
</dbReference>
<reference evidence="11" key="1">
    <citation type="journal article" date="2011" name="Genome Biol.">
        <title>The draft genome of the carcinogenic human liver fluke Clonorchis sinensis.</title>
        <authorList>
            <person name="Wang X."/>
            <person name="Chen W."/>
            <person name="Huang Y."/>
            <person name="Sun J."/>
            <person name="Men J."/>
            <person name="Liu H."/>
            <person name="Luo F."/>
            <person name="Guo L."/>
            <person name="Lv X."/>
            <person name="Deng C."/>
            <person name="Zhou C."/>
            <person name="Fan Y."/>
            <person name="Li X."/>
            <person name="Huang L."/>
            <person name="Hu Y."/>
            <person name="Liang C."/>
            <person name="Hu X."/>
            <person name="Xu J."/>
            <person name="Yu X."/>
        </authorList>
    </citation>
    <scope>NUCLEOTIDE SEQUENCE [LARGE SCALE GENOMIC DNA]</scope>
    <source>
        <strain evidence="11">Henan</strain>
    </source>
</reference>
<evidence type="ECO:0000256" key="2">
    <source>
        <dbReference type="ARBA" id="ARBA00009446"/>
    </source>
</evidence>
<dbReference type="SMART" id="SM00437">
    <property type="entry name" value="TOP1Ac"/>
    <property type="match status" value="1"/>
</dbReference>
<dbReference type="SUPFAM" id="SSF52540">
    <property type="entry name" value="P-loop containing nucleoside triphosphate hydrolases"/>
    <property type="match status" value="1"/>
</dbReference>
<feature type="domain" description="Topo IA-type catalytic" evidence="10">
    <location>
        <begin position="64"/>
        <end position="489"/>
    </location>
</feature>
<dbReference type="GO" id="GO:0006310">
    <property type="term" value="P:DNA recombination"/>
    <property type="evidence" value="ECO:0007669"/>
    <property type="project" value="TreeGrafter"/>
</dbReference>
<feature type="domain" description="Toprim" evidence="9">
    <location>
        <begin position="1"/>
        <end position="49"/>
    </location>
</feature>
<dbReference type="CDD" id="cd00882">
    <property type="entry name" value="Ras_like_GTPase"/>
    <property type="match status" value="1"/>
</dbReference>
<dbReference type="PROSITE" id="PS50880">
    <property type="entry name" value="TOPRIM"/>
    <property type="match status" value="1"/>
</dbReference>
<evidence type="ECO:0000259" key="9">
    <source>
        <dbReference type="PROSITE" id="PS50880"/>
    </source>
</evidence>
<accession>G7YI59</accession>
<dbReference type="InterPro" id="IPR003602">
    <property type="entry name" value="Topo_IA_DNA-bd_dom"/>
</dbReference>
<comment type="function">
    <text evidence="7">Introduces a single-strand break via transesterification at a target site in duplex DNA. Releases the supercoiling and torsional tension of DNA introduced during the DNA replication and transcription by transiently cleaving and rejoining one strand of the DNA duplex. The scissile phosphodiester is attacked by the catalytic tyrosine of the enzyme, resulting in the formation of a DNA-(5'-phosphotyrosyl)-enzyme intermediate and the expulsion of a 3'-OH DNA strand.</text>
</comment>
<dbReference type="Gene3D" id="3.40.50.140">
    <property type="match status" value="1"/>
</dbReference>
<dbReference type="SUPFAM" id="SSF56712">
    <property type="entry name" value="Prokaryotic type I DNA topoisomerase"/>
    <property type="match status" value="1"/>
</dbReference>
<keyword evidence="4 7" id="KW-0799">Topoisomerase</keyword>
<dbReference type="InterPro" id="IPR013497">
    <property type="entry name" value="Topo_IA_cen"/>
</dbReference>
<dbReference type="InterPro" id="IPR023405">
    <property type="entry name" value="Topo_IA_core_domain"/>
</dbReference>
<keyword evidence="6 7" id="KW-0413">Isomerase</keyword>
<dbReference type="Pfam" id="PF01131">
    <property type="entry name" value="Topoisom_bac"/>
    <property type="match status" value="1"/>
</dbReference>
<organism evidence="11 12">
    <name type="scientific">Clonorchis sinensis</name>
    <name type="common">Chinese liver fluke</name>
    <dbReference type="NCBI Taxonomy" id="79923"/>
    <lineage>
        <taxon>Eukaryota</taxon>
        <taxon>Metazoa</taxon>
        <taxon>Spiralia</taxon>
        <taxon>Lophotrochozoa</taxon>
        <taxon>Platyhelminthes</taxon>
        <taxon>Trematoda</taxon>
        <taxon>Digenea</taxon>
        <taxon>Opisthorchiida</taxon>
        <taxon>Opisthorchiata</taxon>
        <taxon>Opisthorchiidae</taxon>
        <taxon>Clonorchis</taxon>
    </lineage>
</organism>
<dbReference type="InterPro" id="IPR006171">
    <property type="entry name" value="TOPRIM_dom"/>
</dbReference>
<feature type="region of interest" description="Disordered" evidence="8">
    <location>
        <begin position="817"/>
        <end position="887"/>
    </location>
</feature>
<dbReference type="PANTHER" id="PTHR11390:SF20">
    <property type="entry name" value="DNA TOPOISOMERASE 3-BETA-1"/>
    <property type="match status" value="1"/>
</dbReference>
<dbReference type="InterPro" id="IPR027417">
    <property type="entry name" value="P-loop_NTPase"/>
</dbReference>
<dbReference type="EC" id="5.6.2.1" evidence="3 7"/>
<evidence type="ECO:0000256" key="8">
    <source>
        <dbReference type="SAM" id="MobiDB-lite"/>
    </source>
</evidence>
<evidence type="ECO:0000256" key="7">
    <source>
        <dbReference type="RuleBase" id="RU362092"/>
    </source>
</evidence>
<reference key="2">
    <citation type="submission" date="2011-10" db="EMBL/GenBank/DDBJ databases">
        <title>The genome and transcriptome sequence of Clonorchis sinensis provide insights into the carcinogenic liver fluke.</title>
        <authorList>
            <person name="Wang X."/>
            <person name="Huang Y."/>
            <person name="Chen W."/>
            <person name="Liu H."/>
            <person name="Guo L."/>
            <person name="Chen Y."/>
            <person name="Luo F."/>
            <person name="Zhou W."/>
            <person name="Sun J."/>
            <person name="Mao Q."/>
            <person name="Liang P."/>
            <person name="Zhou C."/>
            <person name="Tian Y."/>
            <person name="Men J."/>
            <person name="Lv X."/>
            <person name="Huang L."/>
            <person name="Zhou J."/>
            <person name="Hu Y."/>
            <person name="Li R."/>
            <person name="Zhang F."/>
            <person name="Lei H."/>
            <person name="Li X."/>
            <person name="Hu X."/>
            <person name="Liang C."/>
            <person name="Xu J."/>
            <person name="Wu Z."/>
            <person name="Yu X."/>
        </authorList>
    </citation>
    <scope>NUCLEOTIDE SEQUENCE</scope>
    <source>
        <strain>Henan</strain>
    </source>
</reference>
<dbReference type="GO" id="GO:0006281">
    <property type="term" value="P:DNA repair"/>
    <property type="evidence" value="ECO:0007669"/>
    <property type="project" value="TreeGrafter"/>
</dbReference>
<dbReference type="InterPro" id="IPR013826">
    <property type="entry name" value="Topo_IA_cen_sub3"/>
</dbReference>
<keyword evidence="12" id="KW-1185">Reference proteome</keyword>
<dbReference type="AlphaFoldDB" id="G7YI59"/>
<evidence type="ECO:0000256" key="3">
    <source>
        <dbReference type="ARBA" id="ARBA00012891"/>
    </source>
</evidence>
<gene>
    <name evidence="11" type="ORF">CLF_108504</name>
</gene>
<dbReference type="Proteomes" id="UP000008909">
    <property type="component" value="Unassembled WGS sequence"/>
</dbReference>
<feature type="compositionally biased region" description="Basic residues" evidence="8">
    <location>
        <begin position="841"/>
        <end position="860"/>
    </location>
</feature>
<evidence type="ECO:0000313" key="11">
    <source>
        <dbReference type="EMBL" id="GAA52642.1"/>
    </source>
</evidence>
<dbReference type="InterPro" id="IPR000380">
    <property type="entry name" value="Topo_IA"/>
</dbReference>
<dbReference type="SMART" id="SM00436">
    <property type="entry name" value="TOP1Bc"/>
    <property type="match status" value="1"/>
</dbReference>
<dbReference type="InterPro" id="IPR013824">
    <property type="entry name" value="Topo_IA_cen_sub1"/>
</dbReference>
<protein>
    <recommendedName>
        <fullName evidence="3 7">DNA topoisomerase</fullName>
        <ecNumber evidence="3 7">5.6.2.1</ecNumber>
    </recommendedName>
</protein>
<comment type="catalytic activity">
    <reaction evidence="1 7">
        <text>ATP-independent breakage of single-stranded DNA, followed by passage and rejoining.</text>
        <dbReference type="EC" id="5.6.2.1"/>
    </reaction>
</comment>
<dbReference type="Gene3D" id="1.10.460.10">
    <property type="entry name" value="Topoisomerase I, domain 2"/>
    <property type="match status" value="1"/>
</dbReference>
<dbReference type="PANTHER" id="PTHR11390">
    <property type="entry name" value="PROKARYOTIC DNA TOPOISOMERASE"/>
    <property type="match status" value="1"/>
</dbReference>
<dbReference type="Gene3D" id="3.40.50.300">
    <property type="entry name" value="P-loop containing nucleotide triphosphate hydrolases"/>
    <property type="match status" value="1"/>
</dbReference>
<dbReference type="EMBL" id="DF143328">
    <property type="protein sequence ID" value="GAA52642.1"/>
    <property type="molecule type" value="Genomic_DNA"/>
</dbReference>
<comment type="similarity">
    <text evidence="2 7">Belongs to the type IA topoisomerase family.</text>
</comment>
<evidence type="ECO:0000259" key="10">
    <source>
        <dbReference type="PROSITE" id="PS52039"/>
    </source>
</evidence>
<dbReference type="Gene3D" id="2.70.20.10">
    <property type="entry name" value="Topoisomerase I, domain 3"/>
    <property type="match status" value="1"/>
</dbReference>
<dbReference type="PRINTS" id="PR00417">
    <property type="entry name" value="PRTPISMRASEI"/>
</dbReference>
<name>G7YI59_CLOSI</name>
<evidence type="ECO:0000256" key="5">
    <source>
        <dbReference type="ARBA" id="ARBA00023125"/>
    </source>
</evidence>
<evidence type="ECO:0000256" key="6">
    <source>
        <dbReference type="ARBA" id="ARBA00023235"/>
    </source>
</evidence>
<proteinExistence type="inferred from homology"/>
<dbReference type="GO" id="GO:0005634">
    <property type="term" value="C:nucleus"/>
    <property type="evidence" value="ECO:0007669"/>
    <property type="project" value="TreeGrafter"/>
</dbReference>